<organism evidence="8 9">
    <name type="scientific">Phomopsis amygdali</name>
    <name type="common">Fusicoccum amygdali</name>
    <dbReference type="NCBI Taxonomy" id="1214568"/>
    <lineage>
        <taxon>Eukaryota</taxon>
        <taxon>Fungi</taxon>
        <taxon>Dikarya</taxon>
        <taxon>Ascomycota</taxon>
        <taxon>Pezizomycotina</taxon>
        <taxon>Sordariomycetes</taxon>
        <taxon>Sordariomycetidae</taxon>
        <taxon>Diaporthales</taxon>
        <taxon>Diaporthaceae</taxon>
        <taxon>Diaporthe</taxon>
    </lineage>
</organism>
<dbReference type="AlphaFoldDB" id="A0AAD9S8J6"/>
<evidence type="ECO:0000256" key="4">
    <source>
        <dbReference type="ARBA" id="ARBA00022801"/>
    </source>
</evidence>
<dbReference type="PANTHER" id="PTHR46072:SF3">
    <property type="entry name" value="AMIDASE"/>
    <property type="match status" value="1"/>
</dbReference>
<sequence length="533" mass="57737">MTSPNINGWQARAAEKRARCQSQIPKAWELPAALVQSLAHPLESSKNNLVELNIPRRSGLLTEKELNITEAHDARSLLKALASGELTSLEVTVAFCKRAAIAQQLTSCLTEIFFGQALERARYLDTLREKGEVVGPLHGLPISLKDSFQVRGFVKLTSWPLKTADSHNHVFGRALNPWNTSLTAGGSSGGEGALIAFRGSPLGVGTDVAGSIRIPALCCGLYGFRPTTSRVPYGKQAPIANPGLRTILPSAGPLANDVGALEIFLKSVIGSRPALLDSTAVDVPWRNVGPPQSKLRFGVLAEDPLLPWHPTVKKAVSNTLDTLRSQGHEIVWLSAQECLTAACYDVATQMFSLDKTSAEILAKGGEPLIPSLVYIRDAMKEVKWDRNFLPDTRTTKDGLERLSLLNIKRFEIQDLWKKMWVAHGLDAVIGPGAQTTAVEHDMYALAPYTCLFSFLDYPACVIPVGQVDNPSPAGSLVKAPGQTVPPYNPANLEGAPTAIQIITTTMRDEECLEIAKLIDTYVKTESRNGAPKL</sequence>
<feature type="active site" description="Charge relay system" evidence="5">
    <location>
        <position position="145"/>
    </location>
</feature>
<dbReference type="Proteomes" id="UP001265746">
    <property type="component" value="Unassembled WGS sequence"/>
</dbReference>
<evidence type="ECO:0000256" key="2">
    <source>
        <dbReference type="ARBA" id="ARBA00009199"/>
    </source>
</evidence>
<evidence type="ECO:0000256" key="6">
    <source>
        <dbReference type="PIRSR" id="PIRSR001221-2"/>
    </source>
</evidence>
<dbReference type="InterPro" id="IPR023631">
    <property type="entry name" value="Amidase_dom"/>
</dbReference>
<feature type="binding site" evidence="6">
    <location>
        <position position="187"/>
    </location>
    <ligand>
        <name>substrate</name>
    </ligand>
</feature>
<evidence type="ECO:0000256" key="5">
    <source>
        <dbReference type="PIRSR" id="PIRSR001221-1"/>
    </source>
</evidence>
<feature type="active site" description="Acyl-ester intermediate" evidence="5">
    <location>
        <position position="211"/>
    </location>
</feature>
<evidence type="ECO:0000313" key="8">
    <source>
        <dbReference type="EMBL" id="KAK2602278.1"/>
    </source>
</evidence>
<dbReference type="Pfam" id="PF01425">
    <property type="entry name" value="Amidase"/>
    <property type="match status" value="2"/>
</dbReference>
<comment type="catalytic activity">
    <reaction evidence="1">
        <text>a monocarboxylic acid amide + H2O = a monocarboxylate + NH4(+)</text>
        <dbReference type="Rhea" id="RHEA:12020"/>
        <dbReference type="ChEBI" id="CHEBI:15377"/>
        <dbReference type="ChEBI" id="CHEBI:28938"/>
        <dbReference type="ChEBI" id="CHEBI:35757"/>
        <dbReference type="ChEBI" id="CHEBI:83628"/>
        <dbReference type="EC" id="3.5.1.4"/>
    </reaction>
</comment>
<dbReference type="PROSITE" id="PS00571">
    <property type="entry name" value="AMIDASES"/>
    <property type="match status" value="1"/>
</dbReference>
<feature type="domain" description="Amidase" evidence="7">
    <location>
        <begin position="90"/>
        <end position="153"/>
    </location>
</feature>
<dbReference type="PIRSF" id="PIRSF001221">
    <property type="entry name" value="Amidase_fungi"/>
    <property type="match status" value="1"/>
</dbReference>
<keyword evidence="9" id="KW-1185">Reference proteome</keyword>
<accession>A0AAD9S8J6</accession>
<dbReference type="EMBL" id="JAUJFL010000005">
    <property type="protein sequence ID" value="KAK2602278.1"/>
    <property type="molecule type" value="Genomic_DNA"/>
</dbReference>
<dbReference type="InterPro" id="IPR020556">
    <property type="entry name" value="Amidase_CS"/>
</dbReference>
<dbReference type="InterPro" id="IPR036928">
    <property type="entry name" value="AS_sf"/>
</dbReference>
<gene>
    <name evidence="8" type="ORF">N8I77_008826</name>
</gene>
<dbReference type="GO" id="GO:0004040">
    <property type="term" value="F:amidase activity"/>
    <property type="evidence" value="ECO:0007669"/>
    <property type="project" value="UniProtKB-EC"/>
</dbReference>
<proteinExistence type="inferred from homology"/>
<name>A0AAD9S8J6_PHOAM</name>
<dbReference type="EC" id="3.5.1.4" evidence="3"/>
<reference evidence="8" key="1">
    <citation type="submission" date="2023-06" db="EMBL/GenBank/DDBJ databases">
        <authorList>
            <person name="Noh H."/>
        </authorList>
    </citation>
    <scope>NUCLEOTIDE SEQUENCE</scope>
    <source>
        <strain evidence="8">DUCC20226</strain>
    </source>
</reference>
<feature type="binding site" evidence="6">
    <location>
        <begin position="208"/>
        <end position="211"/>
    </location>
    <ligand>
        <name>substrate</name>
    </ligand>
</feature>
<evidence type="ECO:0000259" key="7">
    <source>
        <dbReference type="Pfam" id="PF01425"/>
    </source>
</evidence>
<feature type="domain" description="Amidase" evidence="7">
    <location>
        <begin position="165"/>
        <end position="512"/>
    </location>
</feature>
<keyword evidence="4" id="KW-0378">Hydrolase</keyword>
<comment type="caution">
    <text evidence="8">The sequence shown here is derived from an EMBL/GenBank/DDBJ whole genome shotgun (WGS) entry which is preliminary data.</text>
</comment>
<dbReference type="SUPFAM" id="SSF75304">
    <property type="entry name" value="Amidase signature (AS) enzymes"/>
    <property type="match status" value="1"/>
</dbReference>
<evidence type="ECO:0000256" key="3">
    <source>
        <dbReference type="ARBA" id="ARBA00012922"/>
    </source>
</evidence>
<evidence type="ECO:0000313" key="9">
    <source>
        <dbReference type="Proteomes" id="UP001265746"/>
    </source>
</evidence>
<dbReference type="Gene3D" id="3.90.1300.10">
    <property type="entry name" value="Amidase signature (AS) domain"/>
    <property type="match status" value="2"/>
</dbReference>
<protein>
    <recommendedName>
        <fullName evidence="3">amidase</fullName>
        <ecNumber evidence="3">3.5.1.4</ecNumber>
    </recommendedName>
</protein>
<evidence type="ECO:0000256" key="1">
    <source>
        <dbReference type="ARBA" id="ARBA00001311"/>
    </source>
</evidence>
<feature type="binding site" evidence="6">
    <location>
        <position position="161"/>
    </location>
    <ligand>
        <name>substrate</name>
    </ligand>
</feature>
<feature type="active site" description="Charge relay system" evidence="5">
    <location>
        <position position="187"/>
    </location>
</feature>
<dbReference type="PANTHER" id="PTHR46072">
    <property type="entry name" value="AMIDASE-RELATED-RELATED"/>
    <property type="match status" value="1"/>
</dbReference>
<comment type="similarity">
    <text evidence="2">Belongs to the amidase family.</text>
</comment>